<dbReference type="Proteomes" id="UP001161408">
    <property type="component" value="Unassembled WGS sequence"/>
</dbReference>
<protein>
    <recommendedName>
        <fullName evidence="3">YfbU family protein</fullName>
    </recommendedName>
</protein>
<dbReference type="AlphaFoldDB" id="A0AA37S2N4"/>
<dbReference type="SUPFAM" id="SSF116960">
    <property type="entry name" value="YfbU-like"/>
    <property type="match status" value="1"/>
</dbReference>
<name>A0AA37S2N4_9GAMM</name>
<comment type="caution">
    <text evidence="1">The sequence shown here is derived from an EMBL/GenBank/DDBJ whole genome shotgun (WGS) entry which is preliminary data.</text>
</comment>
<dbReference type="InterPro" id="IPR005587">
    <property type="entry name" value="UPF0304_YfbU"/>
</dbReference>
<evidence type="ECO:0000313" key="1">
    <source>
        <dbReference type="EMBL" id="GLQ02397.1"/>
    </source>
</evidence>
<dbReference type="Pfam" id="PF03887">
    <property type="entry name" value="YfbU"/>
    <property type="match status" value="1"/>
</dbReference>
<dbReference type="Gene3D" id="1.10.3190.10">
    <property type="entry name" value="yfbu gene product, domain 2"/>
    <property type="match status" value="1"/>
</dbReference>
<organism evidence="1 2">
    <name type="scientific">Pseudoalteromonas tetraodonis GFC</name>
    <dbReference type="NCBI Taxonomy" id="1315271"/>
    <lineage>
        <taxon>Bacteria</taxon>
        <taxon>Pseudomonadati</taxon>
        <taxon>Pseudomonadota</taxon>
        <taxon>Gammaproteobacteria</taxon>
        <taxon>Alteromonadales</taxon>
        <taxon>Pseudoalteromonadaceae</taxon>
        <taxon>Pseudoalteromonas</taxon>
    </lineage>
</organism>
<proteinExistence type="predicted"/>
<gene>
    <name evidence="1" type="ORF">GCM10007914_12780</name>
</gene>
<dbReference type="InterPro" id="IPR023146">
    <property type="entry name" value="YfbU_alpha-helical_sf"/>
</dbReference>
<evidence type="ECO:0000313" key="2">
    <source>
        <dbReference type="Proteomes" id="UP001161408"/>
    </source>
</evidence>
<sequence>MEGNMKISDGEKLILLMLSELYENLEIDGEIEPKFIQSAIFSNNLWAIPWKYSGIPFEDQDDPEIVKEVLDILDMWSFIEHSYKQLSDGEKVQLEEAAKPFGKDPKFPGFDGNNESSYMGIASFIVNDLERFEEFKGRNFNSHCPSLDGHGRMLSVFEEIRKNMNFGPLSVDDLCRILKERIHPSNRENA</sequence>
<keyword evidence="2" id="KW-1185">Reference proteome</keyword>
<reference evidence="1" key="1">
    <citation type="journal article" date="2014" name="Int. J. Syst. Evol. Microbiol.">
        <title>Complete genome sequence of Corynebacterium casei LMG S-19264T (=DSM 44701T), isolated from a smear-ripened cheese.</title>
        <authorList>
            <consortium name="US DOE Joint Genome Institute (JGI-PGF)"/>
            <person name="Walter F."/>
            <person name="Albersmeier A."/>
            <person name="Kalinowski J."/>
            <person name="Ruckert C."/>
        </authorList>
    </citation>
    <scope>NUCLEOTIDE SEQUENCE</scope>
    <source>
        <strain evidence="1">NBRC 103034</strain>
    </source>
</reference>
<dbReference type="EMBL" id="BSNE01000009">
    <property type="protein sequence ID" value="GLQ02397.1"/>
    <property type="molecule type" value="Genomic_DNA"/>
</dbReference>
<reference evidence="1" key="2">
    <citation type="submission" date="2023-01" db="EMBL/GenBank/DDBJ databases">
        <title>Draft genome sequence of Pseudoalteromonas tetraodonis strain NBRC 103034.</title>
        <authorList>
            <person name="Sun Q."/>
            <person name="Mori K."/>
        </authorList>
    </citation>
    <scope>NUCLEOTIDE SEQUENCE</scope>
    <source>
        <strain evidence="1">NBRC 103034</strain>
    </source>
</reference>
<evidence type="ECO:0008006" key="3">
    <source>
        <dbReference type="Google" id="ProtNLM"/>
    </source>
</evidence>
<accession>A0AA37S2N4</accession>